<feature type="repeat" description="Filamin" evidence="3">
    <location>
        <begin position="204"/>
        <end position="297"/>
    </location>
</feature>
<dbReference type="EnsemblMetazoa" id="G15398.7">
    <property type="protein sequence ID" value="G15398.7:cds"/>
    <property type="gene ID" value="G15398"/>
</dbReference>
<dbReference type="InterPro" id="IPR013783">
    <property type="entry name" value="Ig-like_fold"/>
</dbReference>
<feature type="repeat" description="Filamin" evidence="3">
    <location>
        <begin position="23"/>
        <end position="104"/>
    </location>
</feature>
<feature type="repeat" description="Filamin" evidence="3">
    <location>
        <begin position="392"/>
        <end position="488"/>
    </location>
</feature>
<proteinExistence type="inferred from homology"/>
<keyword evidence="2" id="KW-0677">Repeat</keyword>
<dbReference type="PANTHER" id="PTHR38537:SF16">
    <property type="entry name" value="CALPONIN-HOMOLOGY (CH) DOMAIN-CONTAINING PROTEIN"/>
    <property type="match status" value="1"/>
</dbReference>
<dbReference type="InterPro" id="IPR014756">
    <property type="entry name" value="Ig_E-set"/>
</dbReference>
<sequence length="521" mass="56577">MFDYGYRGCPVIHTIDEGGMPSASGPGLYKGLEDKETVFYVEMGKRSGGLDIKVEGPNSIAKTTVERAGDKSVVQYIPVEVGIFNISIMWNGQHIPGSPFHPKVIDPRKVRISGGWAQYMDGNERVGLVVGEEKRLVFDVSQAGPGTLKAEVVGPGSSLPVSLSDNYGQMVVGFIPREEGNHYIHLYWSDVALPNSPFLGYAVPTFSDANKVILTGRGLKEAIVREEAEFIIDGSQAGPGAPEVSLTGVRAEINVKVVSLGGGKHRCTYIPVVPGAYLLNITWNGRQLRGSPYKVNVIGTFYPQKVSVSGEGLRGGILGRPMDVAIDTRRAGPGELTAFCMGPSKASYCELKDNHDGTFVLKVKAQEPGRHVLQIKYGGEHVNGSPFQLKVGAQPDASKVRVTGPGVEHGILATYQSRFIVETRGAGAGQLTVRIRGPKGGFQVEMYRDSQRDRTILCRYDPTETGLYVVSVRWSGVDVPGSPFQINIVDTQQELEQVLHDASFAQSSVTHRSFSQWREDI</sequence>
<feature type="repeat" description="Filamin" evidence="3">
    <location>
        <begin position="102"/>
        <end position="202"/>
    </location>
</feature>
<evidence type="ECO:0000256" key="2">
    <source>
        <dbReference type="ARBA" id="ARBA00022737"/>
    </source>
</evidence>
<dbReference type="InterPro" id="IPR044801">
    <property type="entry name" value="Filamin"/>
</dbReference>
<dbReference type="AlphaFoldDB" id="A0A8W8ITZ9"/>
<dbReference type="GO" id="GO:0030036">
    <property type="term" value="P:actin cytoskeleton organization"/>
    <property type="evidence" value="ECO:0007669"/>
    <property type="project" value="InterPro"/>
</dbReference>
<protein>
    <recommendedName>
        <fullName evidence="6">Filamin-A</fullName>
    </recommendedName>
</protein>
<evidence type="ECO:0000313" key="4">
    <source>
        <dbReference type="EnsemblMetazoa" id="G15398.7:cds"/>
    </source>
</evidence>
<comment type="similarity">
    <text evidence="1">Belongs to the filamin family.</text>
</comment>
<evidence type="ECO:0000256" key="3">
    <source>
        <dbReference type="PROSITE-ProRule" id="PRU00087"/>
    </source>
</evidence>
<dbReference type="Pfam" id="PF00630">
    <property type="entry name" value="Filamin"/>
    <property type="match status" value="5"/>
</dbReference>
<feature type="repeat" description="Filamin" evidence="3">
    <location>
        <begin position="298"/>
        <end position="391"/>
    </location>
</feature>
<dbReference type="SUPFAM" id="SSF81296">
    <property type="entry name" value="E set domains"/>
    <property type="match status" value="5"/>
</dbReference>
<dbReference type="InterPro" id="IPR001298">
    <property type="entry name" value="Filamin/ABP280_rpt"/>
</dbReference>
<dbReference type="SMART" id="SM00557">
    <property type="entry name" value="IG_FLMN"/>
    <property type="match status" value="5"/>
</dbReference>
<dbReference type="PANTHER" id="PTHR38537">
    <property type="entry name" value="JITTERBUG, ISOFORM N"/>
    <property type="match status" value="1"/>
</dbReference>
<evidence type="ECO:0008006" key="6">
    <source>
        <dbReference type="Google" id="ProtNLM"/>
    </source>
</evidence>
<dbReference type="Proteomes" id="UP000005408">
    <property type="component" value="Unassembled WGS sequence"/>
</dbReference>
<organism evidence="4 5">
    <name type="scientific">Magallana gigas</name>
    <name type="common">Pacific oyster</name>
    <name type="synonym">Crassostrea gigas</name>
    <dbReference type="NCBI Taxonomy" id="29159"/>
    <lineage>
        <taxon>Eukaryota</taxon>
        <taxon>Metazoa</taxon>
        <taxon>Spiralia</taxon>
        <taxon>Lophotrochozoa</taxon>
        <taxon>Mollusca</taxon>
        <taxon>Bivalvia</taxon>
        <taxon>Autobranchia</taxon>
        <taxon>Pteriomorphia</taxon>
        <taxon>Ostreida</taxon>
        <taxon>Ostreoidea</taxon>
        <taxon>Ostreidae</taxon>
        <taxon>Magallana</taxon>
    </lineage>
</organism>
<name>A0A8W8ITZ9_MAGGI</name>
<dbReference type="Gene3D" id="2.60.40.10">
    <property type="entry name" value="Immunoglobulins"/>
    <property type="match status" value="5"/>
</dbReference>
<evidence type="ECO:0000313" key="5">
    <source>
        <dbReference type="Proteomes" id="UP000005408"/>
    </source>
</evidence>
<keyword evidence="5" id="KW-1185">Reference proteome</keyword>
<accession>A0A8W8ITZ9</accession>
<dbReference type="InterPro" id="IPR017868">
    <property type="entry name" value="Filamin/ABP280_repeat-like"/>
</dbReference>
<dbReference type="GO" id="GO:0051015">
    <property type="term" value="F:actin filament binding"/>
    <property type="evidence" value="ECO:0007669"/>
    <property type="project" value="InterPro"/>
</dbReference>
<dbReference type="FunFam" id="2.60.40.10:FF:001145">
    <property type="entry name" value="Jitterbug, isoform I"/>
    <property type="match status" value="1"/>
</dbReference>
<evidence type="ECO:0000256" key="1">
    <source>
        <dbReference type="ARBA" id="ARBA00009238"/>
    </source>
</evidence>
<dbReference type="PROSITE" id="PS50194">
    <property type="entry name" value="FILAMIN_REPEAT"/>
    <property type="match status" value="5"/>
</dbReference>
<reference evidence="4" key="1">
    <citation type="submission" date="2022-08" db="UniProtKB">
        <authorList>
            <consortium name="EnsemblMetazoa"/>
        </authorList>
    </citation>
    <scope>IDENTIFICATION</scope>
    <source>
        <strain evidence="4">05x7-T-G4-1.051#20</strain>
    </source>
</reference>